<dbReference type="PANTHER" id="PTHR47618">
    <property type="entry name" value="BIFUNCTIONAL OLIGORIBONUCLEASE AND PAP PHOSPHATASE NRNA"/>
    <property type="match status" value="1"/>
</dbReference>
<dbReference type="GO" id="GO:0003676">
    <property type="term" value="F:nucleic acid binding"/>
    <property type="evidence" value="ECO:0007669"/>
    <property type="project" value="InterPro"/>
</dbReference>
<dbReference type="SUPFAM" id="SSF64182">
    <property type="entry name" value="DHH phosphoesterases"/>
    <property type="match status" value="1"/>
</dbReference>
<feature type="domain" description="DHHA1" evidence="2">
    <location>
        <begin position="256"/>
        <end position="325"/>
    </location>
</feature>
<evidence type="ECO:0000259" key="1">
    <source>
        <dbReference type="Pfam" id="PF01368"/>
    </source>
</evidence>
<evidence type="ECO:0000259" key="2">
    <source>
        <dbReference type="Pfam" id="PF02272"/>
    </source>
</evidence>
<dbReference type="Gene3D" id="3.90.1640.10">
    <property type="entry name" value="inorganic pyrophosphatase (n-terminal core)"/>
    <property type="match status" value="1"/>
</dbReference>
<dbReference type="EMBL" id="CAEZVF010000081">
    <property type="protein sequence ID" value="CAB4622175.1"/>
    <property type="molecule type" value="Genomic_DNA"/>
</dbReference>
<dbReference type="InterPro" id="IPR003156">
    <property type="entry name" value="DHHA1_dom"/>
</dbReference>
<dbReference type="Pfam" id="PF02272">
    <property type="entry name" value="DHHA1"/>
    <property type="match status" value="1"/>
</dbReference>
<reference evidence="3" key="1">
    <citation type="submission" date="2020-05" db="EMBL/GenBank/DDBJ databases">
        <authorList>
            <person name="Chiriac C."/>
            <person name="Salcher M."/>
            <person name="Ghai R."/>
            <person name="Kavagutti S V."/>
        </authorList>
    </citation>
    <scope>NUCLEOTIDE SEQUENCE</scope>
</reference>
<dbReference type="InterPro" id="IPR001667">
    <property type="entry name" value="DDH_dom"/>
</dbReference>
<evidence type="ECO:0000313" key="3">
    <source>
        <dbReference type="EMBL" id="CAB4622175.1"/>
    </source>
</evidence>
<accession>A0A6J6IDH6</accession>
<dbReference type="InterPro" id="IPR051319">
    <property type="entry name" value="Oligoribo/pAp-PDE_c-di-AMP_PDE"/>
</dbReference>
<protein>
    <submittedName>
        <fullName evidence="3">Unannotated protein</fullName>
    </submittedName>
</protein>
<dbReference type="PANTHER" id="PTHR47618:SF1">
    <property type="entry name" value="BIFUNCTIONAL OLIGORIBONUCLEASE AND PAP PHOSPHATASE NRNA"/>
    <property type="match status" value="1"/>
</dbReference>
<organism evidence="3">
    <name type="scientific">freshwater metagenome</name>
    <dbReference type="NCBI Taxonomy" id="449393"/>
    <lineage>
        <taxon>unclassified sequences</taxon>
        <taxon>metagenomes</taxon>
        <taxon>ecological metagenomes</taxon>
    </lineage>
</organism>
<dbReference type="Pfam" id="PF01368">
    <property type="entry name" value="DHH"/>
    <property type="match status" value="1"/>
</dbReference>
<dbReference type="Gene3D" id="3.10.310.30">
    <property type="match status" value="1"/>
</dbReference>
<dbReference type="InterPro" id="IPR038763">
    <property type="entry name" value="DHH_sf"/>
</dbReference>
<name>A0A6J6IDH6_9ZZZZ</name>
<sequence length="340" mass="35896">MTASWDQRATEADWTEVVELARSTPSPLLLAHVSPDGDALGSALAVGLALRELGNTPMVSFGDDPFVVPRILQFLPGQELLVAPADVPEHTPVVFTFDASSAGRLGLHQERAENAEALVVVDHHASYTGFGTHHVVEPDSPATAVMALKLIDRLGVRLDQAMATCIYTGLITDTGSFRYAATTPHVHEVAARLMATGIKHDAIARQLYDTAPFGFVRVLGAALDRAVLETDAVGGLGMVWTTVPVSDRVTAGIGIDSVESVIDAVRVAQEAEVAVVLKEHEDGTYRVSMRSRGHIDVAQVNIALGGGGHRYAAGYTATCDLDTAMANIRAALAAAPHLQG</sequence>
<proteinExistence type="predicted"/>
<feature type="domain" description="DDH" evidence="1">
    <location>
        <begin position="30"/>
        <end position="169"/>
    </location>
</feature>
<gene>
    <name evidence="3" type="ORF">UFOPK1939_00641</name>
</gene>
<dbReference type="AlphaFoldDB" id="A0A6J6IDH6"/>